<protein>
    <submittedName>
        <fullName evidence="2">Uncharacterized protein</fullName>
    </submittedName>
</protein>
<gene>
    <name evidence="2" type="ORF">P154DRAFT_574638</name>
</gene>
<accession>A0A6A5WMH1</accession>
<reference evidence="2" key="1">
    <citation type="journal article" date="2020" name="Stud. Mycol.">
        <title>101 Dothideomycetes genomes: a test case for predicting lifestyles and emergence of pathogens.</title>
        <authorList>
            <person name="Haridas S."/>
            <person name="Albert R."/>
            <person name="Binder M."/>
            <person name="Bloem J."/>
            <person name="Labutti K."/>
            <person name="Salamov A."/>
            <person name="Andreopoulos B."/>
            <person name="Baker S."/>
            <person name="Barry K."/>
            <person name="Bills G."/>
            <person name="Bluhm B."/>
            <person name="Cannon C."/>
            <person name="Castanera R."/>
            <person name="Culley D."/>
            <person name="Daum C."/>
            <person name="Ezra D."/>
            <person name="Gonzalez J."/>
            <person name="Henrissat B."/>
            <person name="Kuo A."/>
            <person name="Liang C."/>
            <person name="Lipzen A."/>
            <person name="Lutzoni F."/>
            <person name="Magnuson J."/>
            <person name="Mondo S."/>
            <person name="Nolan M."/>
            <person name="Ohm R."/>
            <person name="Pangilinan J."/>
            <person name="Park H.-J."/>
            <person name="Ramirez L."/>
            <person name="Alfaro M."/>
            <person name="Sun H."/>
            <person name="Tritt A."/>
            <person name="Yoshinaga Y."/>
            <person name="Zwiers L.-H."/>
            <person name="Turgeon B."/>
            <person name="Goodwin S."/>
            <person name="Spatafora J."/>
            <person name="Crous P."/>
            <person name="Grigoriev I."/>
        </authorList>
    </citation>
    <scope>NUCLEOTIDE SEQUENCE</scope>
    <source>
        <strain evidence="2">CBS 123094</strain>
    </source>
</reference>
<feature type="compositionally biased region" description="Acidic residues" evidence="1">
    <location>
        <begin position="45"/>
        <end position="54"/>
    </location>
</feature>
<dbReference type="AlphaFoldDB" id="A0A6A5WMH1"/>
<feature type="compositionally biased region" description="Polar residues" evidence="1">
    <location>
        <begin position="86"/>
        <end position="103"/>
    </location>
</feature>
<sequence>MTTPDQNREAEEEQKWVEELTGASGYGQNWQDFLEAYFVEGKEFPEDDPAEEGTEPIGGRSTGRRPESRAETNNNPQSYDRPGHQKASQSQRHSYNTHQSQVPRSGGHRPYHDYDYADSNPSNAYTQRTGFNDSFGNEHQYYQPASQWYSAQGGQYQWDPRSGYYWSPQYGQYTAGGSAYQQSAPQQYAAQQCTSHQYAYHQGYGYYATAHPQSQSEVRCEYCNVSILNGLGYVLPNGFAHCNLCIAHLSKAAWVQYELWSSRVSDLLSAGNLTFFPHIPSSFIACTHKNCQAEKEDKDGLRTCVHDVKALFSGLLTIKFLKKERLQWHPDRFKNKCAEEFRETGGALAMKMFVKIGQILDELQANEG</sequence>
<evidence type="ECO:0000313" key="2">
    <source>
        <dbReference type="EMBL" id="KAF2001959.1"/>
    </source>
</evidence>
<feature type="compositionally biased region" description="Polar residues" evidence="1">
    <location>
        <begin position="119"/>
        <end position="132"/>
    </location>
</feature>
<evidence type="ECO:0000256" key="1">
    <source>
        <dbReference type="SAM" id="MobiDB-lite"/>
    </source>
</evidence>
<feature type="region of interest" description="Disordered" evidence="1">
    <location>
        <begin position="1"/>
        <end position="132"/>
    </location>
</feature>
<feature type="compositionally biased region" description="Basic and acidic residues" evidence="1">
    <location>
        <begin position="1"/>
        <end position="18"/>
    </location>
</feature>
<dbReference type="Proteomes" id="UP000799779">
    <property type="component" value="Unassembled WGS sequence"/>
</dbReference>
<dbReference type="OrthoDB" id="4764735at2759"/>
<organism evidence="2 3">
    <name type="scientific">Amniculicola lignicola CBS 123094</name>
    <dbReference type="NCBI Taxonomy" id="1392246"/>
    <lineage>
        <taxon>Eukaryota</taxon>
        <taxon>Fungi</taxon>
        <taxon>Dikarya</taxon>
        <taxon>Ascomycota</taxon>
        <taxon>Pezizomycotina</taxon>
        <taxon>Dothideomycetes</taxon>
        <taxon>Pleosporomycetidae</taxon>
        <taxon>Pleosporales</taxon>
        <taxon>Amniculicolaceae</taxon>
        <taxon>Amniculicola</taxon>
    </lineage>
</organism>
<keyword evidence="3" id="KW-1185">Reference proteome</keyword>
<evidence type="ECO:0000313" key="3">
    <source>
        <dbReference type="Proteomes" id="UP000799779"/>
    </source>
</evidence>
<name>A0A6A5WMH1_9PLEO</name>
<dbReference type="EMBL" id="ML977580">
    <property type="protein sequence ID" value="KAF2001959.1"/>
    <property type="molecule type" value="Genomic_DNA"/>
</dbReference>
<proteinExistence type="predicted"/>